<sequence>MSGKKPNFKNAWKHSKKQAAKPNKSEFETSIKVGQYNRLGVQTKSDFGVYLNSGDDRVLLPNKYVPEKLSIGDSLDVFVYTDSEDRLVATTLKPAGVVGDFVFLIAKDVAPFGTFMDWGLEKDLLVPKNEQQDRMAPGKKYLVKICRDDRTHRVYGTTKISANCDKNTEHLKVGQQVDLIVHTITTIGIMAVVDNRYYGMMCLNETYQKLFIGNTCKGYIMRIREDGKIDLSMKKPGYSSVPKSAEVILYRLNKSGGFIPCHDKSSPEKIQKNFSMSKKEFKRAVGNLYKKRLIELKDNGIGLLK</sequence>
<dbReference type="SMART" id="SM00316">
    <property type="entry name" value="S1"/>
    <property type="match status" value="3"/>
</dbReference>
<dbReference type="Gene3D" id="1.10.10.10">
    <property type="entry name" value="Winged helix-like DNA-binding domain superfamily/Winged helix DNA-binding domain"/>
    <property type="match status" value="1"/>
</dbReference>
<name>A0A328FIP2_9BACT</name>
<dbReference type="PANTHER" id="PTHR37296">
    <property type="entry name" value="CONSERVED VIRULENCE FACTOR B"/>
    <property type="match status" value="1"/>
</dbReference>
<comment type="similarity">
    <text evidence="1">Belongs to the CvfB family.</text>
</comment>
<dbReference type="PANTHER" id="PTHR37296:SF1">
    <property type="entry name" value="CONSERVED VIRULENCE FACTOR B"/>
    <property type="match status" value="1"/>
</dbReference>
<dbReference type="InterPro" id="IPR003029">
    <property type="entry name" value="S1_domain"/>
</dbReference>
<evidence type="ECO:0000256" key="2">
    <source>
        <dbReference type="SAM" id="MobiDB-lite"/>
    </source>
</evidence>
<dbReference type="InterPro" id="IPR036388">
    <property type="entry name" value="WH-like_DNA-bd_sf"/>
</dbReference>
<dbReference type="PIRSF" id="PIRSF012524">
    <property type="entry name" value="YitL_S1"/>
    <property type="match status" value="1"/>
</dbReference>
<dbReference type="EMBL" id="CP036313">
    <property type="protein sequence ID" value="QBH13022.1"/>
    <property type="molecule type" value="Genomic_DNA"/>
</dbReference>
<feature type="domain" description="S1 motif" evidence="3">
    <location>
        <begin position="32"/>
        <end position="93"/>
    </location>
</feature>
<organism evidence="5 6">
    <name type="scientific">Desulfobacter hydrogenophilus</name>
    <dbReference type="NCBI Taxonomy" id="2291"/>
    <lineage>
        <taxon>Bacteria</taxon>
        <taxon>Pseudomonadati</taxon>
        <taxon>Thermodesulfobacteriota</taxon>
        <taxon>Desulfobacteria</taxon>
        <taxon>Desulfobacterales</taxon>
        <taxon>Desulfobacteraceae</taxon>
        <taxon>Desulfobacter</taxon>
    </lineage>
</organism>
<accession>A0A328FIP2</accession>
<dbReference type="Pfam" id="PF13509">
    <property type="entry name" value="S1_2"/>
    <property type="match status" value="1"/>
</dbReference>
<dbReference type="InterPro" id="IPR014464">
    <property type="entry name" value="CvfB_fam"/>
</dbReference>
<feature type="domain" description="S1 motif" evidence="3">
    <location>
        <begin position="97"/>
        <end position="159"/>
    </location>
</feature>
<feature type="domain" description="S1 motif" evidence="3">
    <location>
        <begin position="172"/>
        <end position="234"/>
    </location>
</feature>
<protein>
    <recommendedName>
        <fullName evidence="3">S1 motif domain-containing protein</fullName>
    </recommendedName>
</protein>
<dbReference type="AlphaFoldDB" id="A0A328FIP2"/>
<dbReference type="RefSeq" id="WP_111952724.1">
    <property type="nucleotide sequence ID" value="NZ_CP036313.1"/>
</dbReference>
<dbReference type="OrthoDB" id="9801597at2"/>
<dbReference type="Pfam" id="PF17783">
    <property type="entry name" value="WHD_CvfB"/>
    <property type="match status" value="1"/>
</dbReference>
<evidence type="ECO:0000259" key="3">
    <source>
        <dbReference type="SMART" id="SM00316"/>
    </source>
</evidence>
<dbReference type="InterPro" id="IPR012340">
    <property type="entry name" value="NA-bd_OB-fold"/>
</dbReference>
<dbReference type="Proteomes" id="UP000248798">
    <property type="component" value="Unassembled WGS sequence"/>
</dbReference>
<evidence type="ECO:0000313" key="7">
    <source>
        <dbReference type="Proteomes" id="UP000293902"/>
    </source>
</evidence>
<evidence type="ECO:0000313" key="6">
    <source>
        <dbReference type="Proteomes" id="UP000248798"/>
    </source>
</evidence>
<dbReference type="GO" id="GO:0003676">
    <property type="term" value="F:nucleic acid binding"/>
    <property type="evidence" value="ECO:0007669"/>
    <property type="project" value="InterPro"/>
</dbReference>
<evidence type="ECO:0000256" key="1">
    <source>
        <dbReference type="PIRNR" id="PIRNR012524"/>
    </source>
</evidence>
<dbReference type="InterPro" id="IPR039566">
    <property type="entry name" value="CvfB_S1_st"/>
</dbReference>
<reference evidence="4 7" key="2">
    <citation type="submission" date="2019-02" db="EMBL/GenBank/DDBJ databases">
        <title>Complete genome sequence of Desulfobacter hydrogenophilus AcRS1.</title>
        <authorList>
            <person name="Marietou A."/>
            <person name="Lund M.B."/>
            <person name="Marshall I.P.G."/>
            <person name="Schreiber L."/>
            <person name="Jorgensen B."/>
        </authorList>
    </citation>
    <scope>NUCLEOTIDE SEQUENCE [LARGE SCALE GENOMIC DNA]</scope>
    <source>
        <strain evidence="4 7">AcRS1</strain>
    </source>
</reference>
<reference evidence="5 6" key="1">
    <citation type="submission" date="2018-06" db="EMBL/GenBank/DDBJ databases">
        <title>Complete Genome Sequence of Desulfobacter hydrogenophilus (DSM3380).</title>
        <authorList>
            <person name="Marietou A."/>
            <person name="Schreiber L."/>
            <person name="Marshall I."/>
            <person name="Jorgensen B."/>
        </authorList>
    </citation>
    <scope>NUCLEOTIDE SEQUENCE [LARGE SCALE GENOMIC DNA]</scope>
    <source>
        <strain evidence="5 6">DSM 3380</strain>
    </source>
</reference>
<proteinExistence type="inferred from homology"/>
<dbReference type="Proteomes" id="UP000293902">
    <property type="component" value="Chromosome"/>
</dbReference>
<dbReference type="EMBL" id="QLNI01000001">
    <property type="protein sequence ID" value="RAM04006.1"/>
    <property type="molecule type" value="Genomic_DNA"/>
</dbReference>
<dbReference type="Gene3D" id="2.40.50.140">
    <property type="entry name" value="Nucleic acid-binding proteins"/>
    <property type="match status" value="2"/>
</dbReference>
<feature type="region of interest" description="Disordered" evidence="2">
    <location>
        <begin position="1"/>
        <end position="26"/>
    </location>
</feature>
<evidence type="ECO:0000313" key="4">
    <source>
        <dbReference type="EMBL" id="QBH13022.1"/>
    </source>
</evidence>
<gene>
    <name evidence="5" type="ORF">DO021_00870</name>
    <name evidence="4" type="ORF">EYB58_08885</name>
</gene>
<keyword evidence="7" id="KW-1185">Reference proteome</keyword>
<evidence type="ECO:0000313" key="5">
    <source>
        <dbReference type="EMBL" id="RAM04006.1"/>
    </source>
</evidence>
<dbReference type="InterPro" id="IPR040764">
    <property type="entry name" value="CvfB_WH"/>
</dbReference>